<evidence type="ECO:0000313" key="1">
    <source>
        <dbReference type="Proteomes" id="UP000694920"/>
    </source>
</evidence>
<dbReference type="GeneID" id="107266585"/>
<gene>
    <name evidence="2" type="primary">LOC107266585</name>
</gene>
<proteinExistence type="predicted"/>
<dbReference type="AlphaFoldDB" id="A0AAJ7RFH3"/>
<organism evidence="1 2">
    <name type="scientific">Cephus cinctus</name>
    <name type="common">Wheat stem sawfly</name>
    <dbReference type="NCBI Taxonomy" id="211228"/>
    <lineage>
        <taxon>Eukaryota</taxon>
        <taxon>Metazoa</taxon>
        <taxon>Ecdysozoa</taxon>
        <taxon>Arthropoda</taxon>
        <taxon>Hexapoda</taxon>
        <taxon>Insecta</taxon>
        <taxon>Pterygota</taxon>
        <taxon>Neoptera</taxon>
        <taxon>Endopterygota</taxon>
        <taxon>Hymenoptera</taxon>
        <taxon>Cephoidea</taxon>
        <taxon>Cephidae</taxon>
        <taxon>Cephus</taxon>
    </lineage>
</organism>
<keyword evidence="1" id="KW-1185">Reference proteome</keyword>
<name>A0AAJ7RFH3_CEPCN</name>
<dbReference type="KEGG" id="ccin:107266585"/>
<reference evidence="2" key="1">
    <citation type="submission" date="2025-08" db="UniProtKB">
        <authorList>
            <consortium name="RefSeq"/>
        </authorList>
    </citation>
    <scope>IDENTIFICATION</scope>
</reference>
<dbReference type="Proteomes" id="UP000694920">
    <property type="component" value="Unplaced"/>
</dbReference>
<protein>
    <submittedName>
        <fullName evidence="2">Uncharacterized protein LOC107266585</fullName>
    </submittedName>
</protein>
<evidence type="ECO:0000313" key="2">
    <source>
        <dbReference type="RefSeq" id="XP_024939572.1"/>
    </source>
</evidence>
<sequence>MLANSLALLGRRRKNPLQWNFLTGYQESTVNSEQRVIYGDKVLLTTLTIGLPAGRLKLKRRSSSARANTHKFLRQTKQPQRCLSRCLLTGYHVDLTDGCTWCKGK</sequence>
<accession>A0AAJ7RFH3</accession>
<dbReference type="RefSeq" id="XP_024939572.1">
    <property type="nucleotide sequence ID" value="XM_025083804.1"/>
</dbReference>